<sequence length="283" mass="31427">MKYVLVIISMCFSYLGYSQSVNVIELWPNNVPGENLPKQKARQIDNTSGNVIRLTDVNNPTLTVYTPKHANNSGAGIIVCPGGGYNILAIDKEGYEIAEWLNSLGYTAFVLQYRVPQKQEGAMQDVQRAIKWVRSKAEIHNLHPQKIGLLGFSAGGHLAAKASINYQNETYPKSDTIDNVSARVNFTMLVYPAYLDKGEEKTLSPELKINEQTPPFFVFETADDPFGNSALVIASALRNNKILVELHMLPKGGHGYGLRKGNRAAETWPILAETWMENLLNSE</sequence>
<keyword evidence="1" id="KW-0378">Hydrolase</keyword>
<evidence type="ECO:0000313" key="4">
    <source>
        <dbReference type="Proteomes" id="UP000251545"/>
    </source>
</evidence>
<protein>
    <submittedName>
        <fullName evidence="3">Acetyl esterase/lipase</fullName>
    </submittedName>
</protein>
<dbReference type="Gene3D" id="3.40.50.1820">
    <property type="entry name" value="alpha/beta hydrolase"/>
    <property type="match status" value="1"/>
</dbReference>
<feature type="domain" description="BD-FAE-like" evidence="2">
    <location>
        <begin position="62"/>
        <end position="170"/>
    </location>
</feature>
<dbReference type="EMBL" id="PVEO01000004">
    <property type="protein sequence ID" value="PQV48967.1"/>
    <property type="molecule type" value="Genomic_DNA"/>
</dbReference>
<dbReference type="Proteomes" id="UP000251545">
    <property type="component" value="Unassembled WGS sequence"/>
</dbReference>
<dbReference type="InterPro" id="IPR029058">
    <property type="entry name" value="AB_hydrolase_fold"/>
</dbReference>
<dbReference type="InterPro" id="IPR050300">
    <property type="entry name" value="GDXG_lipolytic_enzyme"/>
</dbReference>
<evidence type="ECO:0000313" key="3">
    <source>
        <dbReference type="EMBL" id="PQV48967.1"/>
    </source>
</evidence>
<organism evidence="3 4">
    <name type="scientific">Jejuia pallidilutea</name>
    <dbReference type="NCBI Taxonomy" id="504487"/>
    <lineage>
        <taxon>Bacteria</taxon>
        <taxon>Pseudomonadati</taxon>
        <taxon>Bacteroidota</taxon>
        <taxon>Flavobacteriia</taxon>
        <taxon>Flavobacteriales</taxon>
        <taxon>Flavobacteriaceae</taxon>
        <taxon>Jejuia</taxon>
    </lineage>
</organism>
<comment type="caution">
    <text evidence="3">The sequence shown here is derived from an EMBL/GenBank/DDBJ whole genome shotgun (WGS) entry which is preliminary data.</text>
</comment>
<proteinExistence type="predicted"/>
<accession>A0A362X391</accession>
<reference evidence="3 4" key="1">
    <citation type="submission" date="2018-02" db="EMBL/GenBank/DDBJ databases">
        <title>Genomic Encyclopedia of Archaeal and Bacterial Type Strains, Phase II (KMG-II): from individual species to whole genera.</title>
        <authorList>
            <person name="Goeker M."/>
        </authorList>
    </citation>
    <scope>NUCLEOTIDE SEQUENCE [LARGE SCALE GENOMIC DNA]</scope>
    <source>
        <strain evidence="3 4">DSM 21165</strain>
    </source>
</reference>
<dbReference type="Pfam" id="PF20434">
    <property type="entry name" value="BD-FAE"/>
    <property type="match status" value="1"/>
</dbReference>
<dbReference type="SUPFAM" id="SSF53474">
    <property type="entry name" value="alpha/beta-Hydrolases"/>
    <property type="match status" value="1"/>
</dbReference>
<name>A0A362X391_9FLAO</name>
<dbReference type="PANTHER" id="PTHR48081:SF6">
    <property type="entry name" value="PEPTIDASE S9 PROLYL OLIGOPEPTIDASE CATALYTIC DOMAIN-CONTAINING PROTEIN"/>
    <property type="match status" value="1"/>
</dbReference>
<dbReference type="PANTHER" id="PTHR48081">
    <property type="entry name" value="AB HYDROLASE SUPERFAMILY PROTEIN C4A8.06C"/>
    <property type="match status" value="1"/>
</dbReference>
<dbReference type="InterPro" id="IPR049492">
    <property type="entry name" value="BD-FAE-like_dom"/>
</dbReference>
<gene>
    <name evidence="3" type="ORF">CLV33_104174</name>
</gene>
<dbReference type="AlphaFoldDB" id="A0A362X391"/>
<evidence type="ECO:0000259" key="2">
    <source>
        <dbReference type="Pfam" id="PF20434"/>
    </source>
</evidence>
<dbReference type="GO" id="GO:0016787">
    <property type="term" value="F:hydrolase activity"/>
    <property type="evidence" value="ECO:0007669"/>
    <property type="project" value="UniProtKB-KW"/>
</dbReference>
<evidence type="ECO:0000256" key="1">
    <source>
        <dbReference type="ARBA" id="ARBA00022801"/>
    </source>
</evidence>